<proteinExistence type="inferred from homology"/>
<dbReference type="GO" id="GO:0072659">
    <property type="term" value="P:protein localization to plasma membrane"/>
    <property type="evidence" value="ECO:0007669"/>
    <property type="project" value="TreeGrafter"/>
</dbReference>
<evidence type="ECO:0000259" key="3">
    <source>
        <dbReference type="Pfam" id="PF25332"/>
    </source>
</evidence>
<evidence type="ECO:0000256" key="2">
    <source>
        <dbReference type="ARBA" id="ARBA00022553"/>
    </source>
</evidence>
<dbReference type="Proteomes" id="UP000314982">
    <property type="component" value="Unassembled WGS sequence"/>
</dbReference>
<dbReference type="InterPro" id="IPR057541">
    <property type="entry name" value="PACS1/2_N"/>
</dbReference>
<dbReference type="Ensembl" id="ENSHHUT00000051555.1">
    <property type="protein sequence ID" value="ENSHHUP00000049767.1"/>
    <property type="gene ID" value="ENSHHUG00000030086.1"/>
</dbReference>
<protein>
    <recommendedName>
        <fullName evidence="3">Phosphofurin acidic cluster sorting protein 1/2 N-terminal C2 domain-containing protein</fullName>
    </recommendedName>
</protein>
<evidence type="ECO:0000313" key="5">
    <source>
        <dbReference type="Proteomes" id="UP000314982"/>
    </source>
</evidence>
<comment type="similarity">
    <text evidence="1">Belongs to the PACS family.</text>
</comment>
<reference evidence="5" key="1">
    <citation type="submission" date="2018-06" db="EMBL/GenBank/DDBJ databases">
        <title>Genome assembly of Danube salmon.</title>
        <authorList>
            <person name="Macqueen D.J."/>
            <person name="Gundappa M.K."/>
        </authorList>
    </citation>
    <scope>NUCLEOTIDE SEQUENCE [LARGE SCALE GENOMIC DNA]</scope>
</reference>
<organism evidence="4 5">
    <name type="scientific">Hucho hucho</name>
    <name type="common">huchen</name>
    <dbReference type="NCBI Taxonomy" id="62062"/>
    <lineage>
        <taxon>Eukaryota</taxon>
        <taxon>Metazoa</taxon>
        <taxon>Chordata</taxon>
        <taxon>Craniata</taxon>
        <taxon>Vertebrata</taxon>
        <taxon>Euteleostomi</taxon>
        <taxon>Actinopterygii</taxon>
        <taxon>Neopterygii</taxon>
        <taxon>Teleostei</taxon>
        <taxon>Protacanthopterygii</taxon>
        <taxon>Salmoniformes</taxon>
        <taxon>Salmonidae</taxon>
        <taxon>Salmoninae</taxon>
        <taxon>Hucho</taxon>
    </lineage>
</organism>
<reference evidence="4" key="2">
    <citation type="submission" date="2025-08" db="UniProtKB">
        <authorList>
            <consortium name="Ensembl"/>
        </authorList>
    </citation>
    <scope>IDENTIFICATION</scope>
</reference>
<dbReference type="PANTHER" id="PTHR13280">
    <property type="entry name" value="PHOSPHOFURIN ACIDIC CLUSTER SORTING PROTEIN"/>
    <property type="match status" value="1"/>
</dbReference>
<name>A0A4W5NFT8_9TELE</name>
<keyword evidence="2" id="KW-0597">Phosphoprotein</keyword>
<dbReference type="STRING" id="62062.ENSHHUP00000049767"/>
<keyword evidence="5" id="KW-1185">Reference proteome</keyword>
<dbReference type="AlphaFoldDB" id="A0A4W5NFT8"/>
<reference evidence="4" key="3">
    <citation type="submission" date="2025-09" db="UniProtKB">
        <authorList>
            <consortium name="Ensembl"/>
        </authorList>
    </citation>
    <scope>IDENTIFICATION</scope>
</reference>
<dbReference type="PANTHER" id="PTHR13280:SF15">
    <property type="entry name" value="PHOSPHOFURIN ACIDIC CLUSTER SORTING PROTEIN 2"/>
    <property type="match status" value="1"/>
</dbReference>
<dbReference type="Pfam" id="PF25332">
    <property type="entry name" value="C2_PACS_N"/>
    <property type="match status" value="1"/>
</dbReference>
<sequence length="102" mass="11158">MAERSGRLSFGGGALNRPVPMNLFATWEIDGSSPSCIPRLCSLTLKRLVVLRELDKELISVVIAVKIQGSKRILRSHEIVLPPSGSVETDLALTFSLQVNTR</sequence>
<feature type="domain" description="Phosphofurin acidic cluster sorting protein 1/2 N-terminal C2" evidence="3">
    <location>
        <begin position="19"/>
        <end position="98"/>
    </location>
</feature>
<evidence type="ECO:0000313" key="4">
    <source>
        <dbReference type="Ensembl" id="ENSHHUP00000049767.1"/>
    </source>
</evidence>
<dbReference type="InterPro" id="IPR019381">
    <property type="entry name" value="PACS1/2_C"/>
</dbReference>
<dbReference type="GeneTree" id="ENSGT00950000183209"/>
<dbReference type="GO" id="GO:0044325">
    <property type="term" value="F:transmembrane transporter binding"/>
    <property type="evidence" value="ECO:0007669"/>
    <property type="project" value="TreeGrafter"/>
</dbReference>
<accession>A0A4W5NFT8</accession>
<evidence type="ECO:0000256" key="1">
    <source>
        <dbReference type="ARBA" id="ARBA00008590"/>
    </source>
</evidence>